<evidence type="ECO:0000313" key="1">
    <source>
        <dbReference type="EMBL" id="KAJ3480948.1"/>
    </source>
</evidence>
<name>A0A9W8JKC7_9AGAR</name>
<dbReference type="Proteomes" id="UP001148786">
    <property type="component" value="Unassembled WGS sequence"/>
</dbReference>
<comment type="caution">
    <text evidence="1">The sequence shown here is derived from an EMBL/GenBank/DDBJ whole genome shotgun (WGS) entry which is preliminary data.</text>
</comment>
<organism evidence="1 2">
    <name type="scientific">Agrocybe chaxingu</name>
    <dbReference type="NCBI Taxonomy" id="84603"/>
    <lineage>
        <taxon>Eukaryota</taxon>
        <taxon>Fungi</taxon>
        <taxon>Dikarya</taxon>
        <taxon>Basidiomycota</taxon>
        <taxon>Agaricomycotina</taxon>
        <taxon>Agaricomycetes</taxon>
        <taxon>Agaricomycetidae</taxon>
        <taxon>Agaricales</taxon>
        <taxon>Agaricineae</taxon>
        <taxon>Strophariaceae</taxon>
        <taxon>Agrocybe</taxon>
    </lineage>
</organism>
<proteinExistence type="predicted"/>
<dbReference type="EMBL" id="JANKHO010003798">
    <property type="protein sequence ID" value="KAJ3480948.1"/>
    <property type="molecule type" value="Genomic_DNA"/>
</dbReference>
<reference evidence="1" key="1">
    <citation type="submission" date="2022-07" db="EMBL/GenBank/DDBJ databases">
        <title>Genome Sequence of Agrocybe chaxingu.</title>
        <authorList>
            <person name="Buettner E."/>
        </authorList>
    </citation>
    <scope>NUCLEOTIDE SEQUENCE</scope>
    <source>
        <strain evidence="1">MP-N11</strain>
    </source>
</reference>
<keyword evidence="2" id="KW-1185">Reference proteome</keyword>
<dbReference type="AlphaFoldDB" id="A0A9W8JKC7"/>
<protein>
    <submittedName>
        <fullName evidence="1">Uncharacterized protein</fullName>
    </submittedName>
</protein>
<sequence length="198" mass="20570">MFGFVAKFAFALAFVVVLKREPVKCSGMVHLVGLALEFIPALAFAFEGAAFEIPIPTSVEPSCTVDDPELDVDDAVADPDDVTGVCELDADFPSPSESADPDDADADASCFFSLGPHTGSTNDVCPSKLFSNPGVNPGAGHPAPSTLSAFSSTTTLSTLSTDTLSTGTGNISQIIRPTLAPPMKLLRLLFVSEGLFVV</sequence>
<evidence type="ECO:0000313" key="2">
    <source>
        <dbReference type="Proteomes" id="UP001148786"/>
    </source>
</evidence>
<accession>A0A9W8JKC7</accession>
<gene>
    <name evidence="1" type="ORF">NLJ89_g12248</name>
</gene>